<evidence type="ECO:0000313" key="3">
    <source>
        <dbReference type="Proteomes" id="UP000800096"/>
    </source>
</evidence>
<dbReference type="EMBL" id="ML979132">
    <property type="protein sequence ID" value="KAF1921552.1"/>
    <property type="molecule type" value="Genomic_DNA"/>
</dbReference>
<protein>
    <submittedName>
        <fullName evidence="2">Uncharacterized protein</fullName>
    </submittedName>
</protein>
<sequence>MQVNNSITAPIVVIQGGFGSLVSRWMKTKRRTVLYSLLCTSADAASPELPECQ</sequence>
<dbReference type="AlphaFoldDB" id="A0A6A5R1I7"/>
<reference evidence="2" key="1">
    <citation type="journal article" date="2020" name="Stud. Mycol.">
        <title>101 Dothideomycetes genomes: a test case for predicting lifestyles and emergence of pathogens.</title>
        <authorList>
            <person name="Haridas S."/>
            <person name="Albert R."/>
            <person name="Binder M."/>
            <person name="Bloem J."/>
            <person name="Labutti K."/>
            <person name="Salamov A."/>
            <person name="Andreopoulos B."/>
            <person name="Baker S."/>
            <person name="Barry K."/>
            <person name="Bills G."/>
            <person name="Bluhm B."/>
            <person name="Cannon C."/>
            <person name="Castanera R."/>
            <person name="Culley D."/>
            <person name="Daum C."/>
            <person name="Ezra D."/>
            <person name="Gonzalez J."/>
            <person name="Henrissat B."/>
            <person name="Kuo A."/>
            <person name="Liang C."/>
            <person name="Lipzen A."/>
            <person name="Lutzoni F."/>
            <person name="Magnuson J."/>
            <person name="Mondo S."/>
            <person name="Nolan M."/>
            <person name="Ohm R."/>
            <person name="Pangilinan J."/>
            <person name="Park H.-J."/>
            <person name="Ramirez L."/>
            <person name="Alfaro M."/>
            <person name="Sun H."/>
            <person name="Tritt A."/>
            <person name="Yoshinaga Y."/>
            <person name="Zwiers L.-H."/>
            <person name="Turgeon B."/>
            <person name="Goodwin S."/>
            <person name="Spatafora J."/>
            <person name="Crous P."/>
            <person name="Grigoriev I."/>
        </authorList>
    </citation>
    <scope>NUCLEOTIDE SEQUENCE</scope>
    <source>
        <strain evidence="2">HMLAC05119</strain>
    </source>
</reference>
<proteinExistence type="predicted"/>
<evidence type="ECO:0000313" key="2">
    <source>
        <dbReference type="EMBL" id="KAF1921552.1"/>
    </source>
</evidence>
<keyword evidence="1" id="KW-0812">Transmembrane</keyword>
<name>A0A6A5R1I7_AMPQU</name>
<evidence type="ECO:0000256" key="1">
    <source>
        <dbReference type="SAM" id="Phobius"/>
    </source>
</evidence>
<keyword evidence="1" id="KW-0472">Membrane</keyword>
<dbReference type="Proteomes" id="UP000800096">
    <property type="component" value="Unassembled WGS sequence"/>
</dbReference>
<gene>
    <name evidence="2" type="ORF">BDU57DRAFT_510413</name>
</gene>
<organism evidence="2 3">
    <name type="scientific">Ampelomyces quisqualis</name>
    <name type="common">Powdery mildew agent</name>
    <dbReference type="NCBI Taxonomy" id="50730"/>
    <lineage>
        <taxon>Eukaryota</taxon>
        <taxon>Fungi</taxon>
        <taxon>Dikarya</taxon>
        <taxon>Ascomycota</taxon>
        <taxon>Pezizomycotina</taxon>
        <taxon>Dothideomycetes</taxon>
        <taxon>Pleosporomycetidae</taxon>
        <taxon>Pleosporales</taxon>
        <taxon>Pleosporineae</taxon>
        <taxon>Phaeosphaeriaceae</taxon>
        <taxon>Ampelomyces</taxon>
    </lineage>
</organism>
<keyword evidence="1" id="KW-1133">Transmembrane helix</keyword>
<keyword evidence="3" id="KW-1185">Reference proteome</keyword>
<accession>A0A6A5R1I7</accession>
<feature type="transmembrane region" description="Helical" evidence="1">
    <location>
        <begin position="6"/>
        <end position="26"/>
    </location>
</feature>